<dbReference type="Proteomes" id="UP000076580">
    <property type="component" value="Chromosome 02"/>
</dbReference>
<keyword evidence="2" id="KW-0539">Nucleus</keyword>
<evidence type="ECO:0000313" key="5">
    <source>
        <dbReference type="Proteomes" id="UP000076580"/>
    </source>
</evidence>
<comment type="subcellular location">
    <subcellularLocation>
        <location evidence="1">Nucleus</location>
    </subcellularLocation>
</comment>
<gene>
    <name evidence="4" type="ORF">DCS_04738</name>
</gene>
<evidence type="ECO:0000256" key="2">
    <source>
        <dbReference type="ARBA" id="ARBA00023242"/>
    </source>
</evidence>
<evidence type="ECO:0000256" key="1">
    <source>
        <dbReference type="ARBA" id="ARBA00004123"/>
    </source>
</evidence>
<feature type="region of interest" description="Disordered" evidence="3">
    <location>
        <begin position="290"/>
        <end position="312"/>
    </location>
</feature>
<dbReference type="InterPro" id="IPR021858">
    <property type="entry name" value="Fun_TF"/>
</dbReference>
<dbReference type="PANTHER" id="PTHR37534">
    <property type="entry name" value="TRANSCRIPTIONAL ACTIVATOR PROTEIN UGA3"/>
    <property type="match status" value="1"/>
</dbReference>
<name>A0A151GKT6_DRECN</name>
<protein>
    <recommendedName>
        <fullName evidence="6">C6 zinc finger domain protein</fullName>
    </recommendedName>
</protein>
<evidence type="ECO:0000256" key="3">
    <source>
        <dbReference type="SAM" id="MobiDB-lite"/>
    </source>
</evidence>
<dbReference type="GeneID" id="63717381"/>
<dbReference type="InParanoid" id="A0A151GKT6"/>
<feature type="region of interest" description="Disordered" evidence="3">
    <location>
        <begin position="169"/>
        <end position="189"/>
    </location>
</feature>
<accession>A0A151GKT6</accession>
<dbReference type="AlphaFoldDB" id="A0A151GKT6"/>
<proteinExistence type="predicted"/>
<dbReference type="EMBL" id="LAYC01000002">
    <property type="protein sequence ID" value="KYK57725.1"/>
    <property type="molecule type" value="Genomic_DNA"/>
</dbReference>
<dbReference type="PANTHER" id="PTHR37534:SF43">
    <property type="entry name" value="FINGER DOMAIN PROTEIN, PUTATIVE (AFU_ORTHOLOGUE AFUA_1G01850)-RELATED"/>
    <property type="match status" value="1"/>
</dbReference>
<dbReference type="RefSeq" id="XP_040657077.1">
    <property type="nucleotide sequence ID" value="XM_040802044.1"/>
</dbReference>
<evidence type="ECO:0000313" key="4">
    <source>
        <dbReference type="EMBL" id="KYK57725.1"/>
    </source>
</evidence>
<dbReference type="GO" id="GO:0000976">
    <property type="term" value="F:transcription cis-regulatory region binding"/>
    <property type="evidence" value="ECO:0007669"/>
    <property type="project" value="TreeGrafter"/>
</dbReference>
<organism evidence="4 5">
    <name type="scientific">Drechmeria coniospora</name>
    <name type="common">Nematophagous fungus</name>
    <name type="synonym">Meria coniospora</name>
    <dbReference type="NCBI Taxonomy" id="98403"/>
    <lineage>
        <taxon>Eukaryota</taxon>
        <taxon>Fungi</taxon>
        <taxon>Dikarya</taxon>
        <taxon>Ascomycota</taxon>
        <taxon>Pezizomycotina</taxon>
        <taxon>Sordariomycetes</taxon>
        <taxon>Hypocreomycetidae</taxon>
        <taxon>Hypocreales</taxon>
        <taxon>Ophiocordycipitaceae</taxon>
        <taxon>Drechmeria</taxon>
    </lineage>
</organism>
<evidence type="ECO:0008006" key="6">
    <source>
        <dbReference type="Google" id="ProtNLM"/>
    </source>
</evidence>
<dbReference type="STRING" id="98403.A0A151GKT6"/>
<comment type="caution">
    <text evidence="4">The sequence shown here is derived from an EMBL/GenBank/DDBJ whole genome shotgun (WGS) entry which is preliminary data.</text>
</comment>
<reference evidence="4 5" key="1">
    <citation type="journal article" date="2016" name="Sci. Rep.">
        <title>Insights into Adaptations to a Near-Obligate Nematode Endoparasitic Lifestyle from the Finished Genome of Drechmeria coniospora.</title>
        <authorList>
            <person name="Zhang L."/>
            <person name="Zhou Z."/>
            <person name="Guo Q."/>
            <person name="Fokkens L."/>
            <person name="Miskei M."/>
            <person name="Pocsi I."/>
            <person name="Zhang W."/>
            <person name="Chen M."/>
            <person name="Wang L."/>
            <person name="Sun Y."/>
            <person name="Donzelli B.G."/>
            <person name="Gibson D.M."/>
            <person name="Nelson D.R."/>
            <person name="Luo J.G."/>
            <person name="Rep M."/>
            <person name="Liu H."/>
            <person name="Yang S."/>
            <person name="Wang J."/>
            <person name="Krasnoff S.B."/>
            <person name="Xu Y."/>
            <person name="Molnar I."/>
            <person name="Lin M."/>
        </authorList>
    </citation>
    <scope>NUCLEOTIDE SEQUENCE [LARGE SCALE GENOMIC DNA]</scope>
    <source>
        <strain evidence="4 5">ARSEF 6962</strain>
    </source>
</reference>
<dbReference type="GO" id="GO:0003700">
    <property type="term" value="F:DNA-binding transcription factor activity"/>
    <property type="evidence" value="ECO:0007669"/>
    <property type="project" value="TreeGrafter"/>
</dbReference>
<dbReference type="Pfam" id="PF11951">
    <property type="entry name" value="Fungal_trans_2"/>
    <property type="match status" value="1"/>
</dbReference>
<dbReference type="GO" id="GO:0005634">
    <property type="term" value="C:nucleus"/>
    <property type="evidence" value="ECO:0007669"/>
    <property type="project" value="UniProtKB-SubCell"/>
</dbReference>
<dbReference type="GO" id="GO:0045944">
    <property type="term" value="P:positive regulation of transcription by RNA polymerase II"/>
    <property type="evidence" value="ECO:0007669"/>
    <property type="project" value="TreeGrafter"/>
</dbReference>
<sequence length="834" mass="92182">MSPAFRGACTLDTTTLLRDARQQRQEELSTCRSQATKAHRNASVAAARVAGEYLPPKSRRVGRRKAKLGRPCKSRKVKCGEEHPACKKYPLPLLSLSRARAVDAHRSLRSCLKTGDTCDYKIRLNWVGRRTKQPHSGPSSMDGIGQLNRQHQGLEPLLNTTALSVGSPQVQWSGSRHRGEANSPVTGFVNRTSPVAQDELAFVDETLSPPGSWAGRGLEDTHDSYSIRPPHQAAQSVSPAIYLRRKKAKSLSKLNHLYARESISSPDPFMPMSMAASPVVFDSLLTPATSPYSDDVPPPPHWPDSRPRGSPDVVYKAPSNNDIVESHDWYDGANSVPEMIGAHDDGRHGQLRYGMEGAEDEEVSNDDESTVSLASGEPLNWHANSTDMTRMRCCAASNQDFTYHGMASPASMSWELGPLPDRLRNSRVNMLYFQHFIEHTARVLVPYHDAKSNPMSTTLPRMALQSDGLLSLLLAYSAAHQARTAQSEVPEVRMAQWAQAIFPELREFLADAEQPVPNVALVMSIMLASLEVISPGALGHGISWREHLNLAGNLMTRHLNELDGQGPDEQLGEDCLFIRSWLARIHLRAAFRPAPTDEAASRILALDIGALVPDKDEIDCIMGHSARCARLLSQVADMAKRCDRERTGLGKEARCRWMPHRETVERAVALERELIASLNQSSRPCIHVRMGNIQMRDLAELAAANEAFHWAGLAHLHRRVMGKDSAHADVQWAVHRILECLDQTRIGGSAEMGMLFPMFTAGCETVGKAPRARVLARFKSAERSGMFQVSIGLVHAHGGDANSTMQVCQARRLMETVWEEGCPWEALTKDEYIG</sequence>
<keyword evidence="5" id="KW-1185">Reference proteome</keyword>